<keyword evidence="1" id="KW-0175">Coiled coil</keyword>
<feature type="compositionally biased region" description="Polar residues" evidence="2">
    <location>
        <begin position="260"/>
        <end position="284"/>
    </location>
</feature>
<feature type="compositionally biased region" description="Polar residues" evidence="2">
    <location>
        <begin position="552"/>
        <end position="561"/>
    </location>
</feature>
<keyword evidence="3" id="KW-0812">Transmembrane</keyword>
<feature type="compositionally biased region" description="Polar residues" evidence="2">
    <location>
        <begin position="382"/>
        <end position="398"/>
    </location>
</feature>
<accession>A0A1A9AIQ5</accession>
<feature type="transmembrane region" description="Helical" evidence="3">
    <location>
        <begin position="646"/>
        <end position="673"/>
    </location>
</feature>
<feature type="compositionally biased region" description="Basic and acidic residues" evidence="2">
    <location>
        <begin position="287"/>
        <end position="301"/>
    </location>
</feature>
<feature type="compositionally biased region" description="Low complexity" evidence="2">
    <location>
        <begin position="351"/>
        <end position="365"/>
    </location>
</feature>
<name>A0A1A9AIQ5_PLAOA</name>
<evidence type="ECO:0000256" key="2">
    <source>
        <dbReference type="SAM" id="MobiDB-lite"/>
    </source>
</evidence>
<protein>
    <submittedName>
        <fullName evidence="5">STP1 protein</fullName>
    </submittedName>
</protein>
<feature type="region of interest" description="Disordered" evidence="2">
    <location>
        <begin position="505"/>
        <end position="581"/>
    </location>
</feature>
<feature type="compositionally biased region" description="Low complexity" evidence="2">
    <location>
        <begin position="418"/>
        <end position="451"/>
    </location>
</feature>
<proteinExistence type="predicted"/>
<dbReference type="Proteomes" id="UP000078550">
    <property type="component" value="Unassembled WGS sequence"/>
</dbReference>
<feature type="compositionally biased region" description="Polar residues" evidence="2">
    <location>
        <begin position="527"/>
        <end position="545"/>
    </location>
</feature>
<organism evidence="5 6">
    <name type="scientific">Plasmodium ovale wallikeri</name>
    <dbReference type="NCBI Taxonomy" id="864142"/>
    <lineage>
        <taxon>Eukaryota</taxon>
        <taxon>Sar</taxon>
        <taxon>Alveolata</taxon>
        <taxon>Apicomplexa</taxon>
        <taxon>Aconoidasida</taxon>
        <taxon>Haemosporida</taxon>
        <taxon>Plasmodiidae</taxon>
        <taxon>Plasmodium</taxon>
        <taxon>Plasmodium (Plasmodium)</taxon>
    </lineage>
</organism>
<keyword evidence="3" id="KW-0472">Membrane</keyword>
<evidence type="ECO:0000259" key="4">
    <source>
        <dbReference type="Pfam" id="PF12879"/>
    </source>
</evidence>
<dbReference type="AlphaFoldDB" id="A0A1A9AIQ5"/>
<sequence length="1009" mass="114467">MAGDSGYTALTHYIDINFFKAMIKNDIKKLIHTYGHKNCGLRQEELCEELNKYIYKKKTLELSFMDEKGKTKWNSEWNKQRSKYFDKLYKEEGFINMCFPKTYPEKNQRLNQSLSKHIEFCKKRDDWKEVLEKNYEYSECVKYNSWIDTQRRSFTREFLKNVQDYKFRNVKKYFSTKEYPGGHDPSDTYLNSKLNCRLYNHPSKTNRQKPVDKAPTKNLHPPEPPDVRKESEGNDGKSMQDGDGGTEKVKSDVKILPKTEPSTSDTQTSSITNTKDNGTDNGQNADLKAKGTDHPSKDQVDAGKPAEVTDAKAPSIQQLPEPPSSISLKDSLAAKVLDPRPPVIKDQGAVSDATPSTTSATSDTTHSIQNILAPPAPDFSLAQPQSPTVDKVTAQYSKETAPPDPVGKSPNQDALVTPALGPGLAPPQAAASNSSASETSSTTTISTIGSSLDKDPHFPTLSTQPIVTTSVDTTVTQTVASVSGPPTITDAVMGTTPITSIIRITSTTGESGEPNSKLKTIPDSQDENSAYSKSQNDALSPNTGAQFPDAPSSATSPNLNDNLLPVPSSRPSPGLHYGVSPAGPAPVLTASHVVTKPDGKKTITSKSIPKKSKDLTLVSSKSLPEGAQPSGEPSITSTKYPPLTTIIPTIIIILAAITLLFQLYKYTPFGFLFGRRRKRKKQDLKRIFKKPEKPAYESPNITVHEWEGPNLLGQIVENDAYIKLLKTNRYKQEMQKRKKENKKTLIEVHMEVLEEYKSDEWELHKGDFLEICLRGFINDENDFYSNFPNSKLIVNNIKNEKTIEDIQNHEILWNNWIENHRNILEQWKKEDWFQNLKTEWKNEEQLYKEKNDKLQENILSEQEKYSIVSQKDIWKQWISKQATLIDLFNKEDWFKSMVYAQNKEKDNYHINEYNNISVTNKTELKNEKTNHEEDRSKNIIQKLMVQIHMMVLEECIKEEMIKQKELCLDNFIEDIHNQNNYDEKRNIAQCDTDDFNVLKYEEIHTSRNK</sequence>
<feature type="compositionally biased region" description="Basic and acidic residues" evidence="2">
    <location>
        <begin position="223"/>
        <end position="257"/>
    </location>
</feature>
<evidence type="ECO:0000313" key="6">
    <source>
        <dbReference type="Proteomes" id="UP000078550"/>
    </source>
</evidence>
<keyword evidence="3" id="KW-1133">Transmembrane helix</keyword>
<gene>
    <name evidence="5" type="ORF">POVWA2_071260</name>
</gene>
<evidence type="ECO:0000313" key="5">
    <source>
        <dbReference type="EMBL" id="SBT56041.1"/>
    </source>
</evidence>
<dbReference type="EMBL" id="FLRE01001242">
    <property type="protein sequence ID" value="SBT56041.1"/>
    <property type="molecule type" value="Genomic_DNA"/>
</dbReference>
<feature type="region of interest" description="Disordered" evidence="2">
    <location>
        <begin position="615"/>
        <end position="638"/>
    </location>
</feature>
<feature type="domain" description="Schizont-infected cell agglutination C-terminal" evidence="4">
    <location>
        <begin position="727"/>
        <end position="795"/>
    </location>
</feature>
<dbReference type="Pfam" id="PF12879">
    <property type="entry name" value="SICA_C"/>
    <property type="match status" value="1"/>
</dbReference>
<dbReference type="InterPro" id="IPR024288">
    <property type="entry name" value="SICA_C"/>
</dbReference>
<reference evidence="6" key="1">
    <citation type="submission" date="2016-05" db="EMBL/GenBank/DDBJ databases">
        <authorList>
            <person name="Naeem Raeece"/>
        </authorList>
    </citation>
    <scope>NUCLEOTIDE SEQUENCE [LARGE SCALE GENOMIC DNA]</scope>
</reference>
<feature type="region of interest" description="Disordered" evidence="2">
    <location>
        <begin position="199"/>
        <end position="464"/>
    </location>
</feature>
<feature type="coiled-coil region" evidence="1">
    <location>
        <begin position="837"/>
        <end position="864"/>
    </location>
</feature>
<evidence type="ECO:0000256" key="1">
    <source>
        <dbReference type="SAM" id="Coils"/>
    </source>
</evidence>
<evidence type="ECO:0000256" key="3">
    <source>
        <dbReference type="SAM" id="Phobius"/>
    </source>
</evidence>